<dbReference type="InterPro" id="IPR043792">
    <property type="entry name" value="DUF5734"/>
</dbReference>
<organism evidence="3 4">
    <name type="scientific">Hymenolepis diminuta</name>
    <name type="common">Rat tapeworm</name>
    <dbReference type="NCBI Taxonomy" id="6216"/>
    <lineage>
        <taxon>Eukaryota</taxon>
        <taxon>Metazoa</taxon>
        <taxon>Spiralia</taxon>
        <taxon>Lophotrochozoa</taxon>
        <taxon>Platyhelminthes</taxon>
        <taxon>Cestoda</taxon>
        <taxon>Eucestoda</taxon>
        <taxon>Cyclophyllidea</taxon>
        <taxon>Hymenolepididae</taxon>
        <taxon>Hymenolepis</taxon>
    </lineage>
</organism>
<name>A0A564YVT3_HYMDI</name>
<dbReference type="EMBL" id="CABIJS010000443">
    <property type="protein sequence ID" value="VUZ51391.1"/>
    <property type="molecule type" value="Genomic_DNA"/>
</dbReference>
<dbReference type="AlphaFoldDB" id="A0A564YVT3"/>
<sequence length="366" mass="41160">MTKELRRTAGVKKNKEIQCKIDNDKVEFKGKKDVINRGNIENTQKNRDYRIIVVVTRINKNHSKIFTMKFLDDSEFLRFYDAINAPYIPLIGAEKPQPTSVVVRQSVTSKREDSHVYNEVLHSKTVDFAPHPNPVESLSRLSTTTPVINEFSAENAQSSQRSSVRSSSLPTKVAAEGTSPIIQTSLSQREKIQTKSEMSQVEPGLLENVPLYNELSQISRDRSVSLLEGLNSVTFVSTEEIEPRKRVNSEENLCDNALDNSDLVAVPWRMEERNYSYISETKLDSVSNHPRSLSTSSLSYTSSENSSTLRTSWDSNCSTFSYSLSSSSTSSLQSIDLKSGVVSSISVADRLQECPFCRRRFMSLSE</sequence>
<keyword evidence="4" id="KW-1185">Reference proteome</keyword>
<evidence type="ECO:0000313" key="3">
    <source>
        <dbReference type="EMBL" id="VUZ51391.1"/>
    </source>
</evidence>
<feature type="compositionally biased region" description="Low complexity" evidence="1">
    <location>
        <begin position="157"/>
        <end position="168"/>
    </location>
</feature>
<reference evidence="3 4" key="1">
    <citation type="submission" date="2019-07" db="EMBL/GenBank/DDBJ databases">
        <authorList>
            <person name="Jastrzebski P J."/>
            <person name="Paukszto L."/>
            <person name="Jastrzebski P J."/>
        </authorList>
    </citation>
    <scope>NUCLEOTIDE SEQUENCE [LARGE SCALE GENOMIC DNA]</scope>
    <source>
        <strain evidence="3 4">WMS-il1</strain>
    </source>
</reference>
<feature type="domain" description="DUF5734" evidence="2">
    <location>
        <begin position="3"/>
        <end position="84"/>
    </location>
</feature>
<accession>A0A564YVT3</accession>
<dbReference type="Proteomes" id="UP000321570">
    <property type="component" value="Unassembled WGS sequence"/>
</dbReference>
<feature type="region of interest" description="Disordered" evidence="1">
    <location>
        <begin position="153"/>
        <end position="178"/>
    </location>
</feature>
<proteinExistence type="predicted"/>
<evidence type="ECO:0000313" key="4">
    <source>
        <dbReference type="Proteomes" id="UP000321570"/>
    </source>
</evidence>
<evidence type="ECO:0000256" key="1">
    <source>
        <dbReference type="SAM" id="MobiDB-lite"/>
    </source>
</evidence>
<dbReference type="Pfam" id="PF19005">
    <property type="entry name" value="DUF5734"/>
    <property type="match status" value="1"/>
</dbReference>
<gene>
    <name evidence="3" type="ORF">WMSIL1_LOCUS10050</name>
</gene>
<protein>
    <recommendedName>
        <fullName evidence="2">DUF5734 domain-containing protein</fullName>
    </recommendedName>
</protein>
<evidence type="ECO:0000259" key="2">
    <source>
        <dbReference type="Pfam" id="PF19005"/>
    </source>
</evidence>